<evidence type="ECO:0000313" key="2">
    <source>
        <dbReference type="Proteomes" id="UP000028194"/>
    </source>
</evidence>
<name>A0A075MQF2_9ARCH</name>
<protein>
    <submittedName>
        <fullName evidence="1">Uncharacterized protein</fullName>
    </submittedName>
</protein>
<gene>
    <name evidence="1" type="ORF">NTE_01033</name>
</gene>
<proteinExistence type="predicted"/>
<dbReference type="AlphaFoldDB" id="A0A075MQF2"/>
<dbReference type="eggNOG" id="arCOG03681">
    <property type="taxonomic scope" value="Archaea"/>
</dbReference>
<dbReference type="STRING" id="1459636.NTE_01033"/>
<keyword evidence="2" id="KW-1185">Reference proteome</keyword>
<dbReference type="HOGENOM" id="CLU_153630_0_0_2"/>
<dbReference type="KEGG" id="nev:NTE_01033"/>
<reference evidence="1 2" key="1">
    <citation type="journal article" date="2014" name="PLoS ONE">
        <title>Genome Sequence of Candidatus Nitrososphaera evergladensis from Group I.1b Enriched from Everglades Soil Reveals Novel Genomic Features of the Ammonia-Oxidizing Archaea.</title>
        <authorList>
            <person name="Zhalnina K.V."/>
            <person name="Dias R."/>
            <person name="Leonard M.T."/>
            <person name="Dorr de Quadros P."/>
            <person name="Camargo F.A."/>
            <person name="Drew J.C."/>
            <person name="Farmerie W.G."/>
            <person name="Daroub S.H."/>
            <person name="Triplett E.W."/>
        </authorList>
    </citation>
    <scope>NUCLEOTIDE SEQUENCE [LARGE SCALE GENOMIC DNA]</scope>
    <source>
        <strain evidence="1 2">SR1</strain>
    </source>
</reference>
<accession>A0A075MQF2</accession>
<organism evidence="1 2">
    <name type="scientific">Candidatus Nitrososphaera evergladensis SR1</name>
    <dbReference type="NCBI Taxonomy" id="1459636"/>
    <lineage>
        <taxon>Archaea</taxon>
        <taxon>Nitrososphaerota</taxon>
        <taxon>Nitrososphaeria</taxon>
        <taxon>Nitrososphaerales</taxon>
        <taxon>Nitrososphaeraceae</taxon>
        <taxon>Nitrososphaera</taxon>
    </lineage>
</organism>
<evidence type="ECO:0000313" key="1">
    <source>
        <dbReference type="EMBL" id="AIF83107.1"/>
    </source>
</evidence>
<dbReference type="EMBL" id="CP007174">
    <property type="protein sequence ID" value="AIF83107.1"/>
    <property type="molecule type" value="Genomic_DNA"/>
</dbReference>
<dbReference type="Proteomes" id="UP000028194">
    <property type="component" value="Chromosome"/>
</dbReference>
<sequence length="139" mass="14972">MPVEFVDPDGNIIIPKAIRPIIDIEETVLGSKRGAKKQYRYGNLHIREYDSHYTVHMDRVDPRKDPLGHLLADAPEYIAGAAAAAYVGRKVGRAVYEKRKKDGKGARDAAVDALVAGLFAGSSAGKLAFAAANAAKKVK</sequence>